<dbReference type="EMBL" id="JBGMDY010000009">
    <property type="protein sequence ID" value="KAL2322695.1"/>
    <property type="molecule type" value="Genomic_DNA"/>
</dbReference>
<protein>
    <recommendedName>
        <fullName evidence="8">WRKY domain-containing protein</fullName>
    </recommendedName>
</protein>
<organism evidence="9 10">
    <name type="scientific">Flemingia macrophylla</name>
    <dbReference type="NCBI Taxonomy" id="520843"/>
    <lineage>
        <taxon>Eukaryota</taxon>
        <taxon>Viridiplantae</taxon>
        <taxon>Streptophyta</taxon>
        <taxon>Embryophyta</taxon>
        <taxon>Tracheophyta</taxon>
        <taxon>Spermatophyta</taxon>
        <taxon>Magnoliopsida</taxon>
        <taxon>eudicotyledons</taxon>
        <taxon>Gunneridae</taxon>
        <taxon>Pentapetalae</taxon>
        <taxon>rosids</taxon>
        <taxon>fabids</taxon>
        <taxon>Fabales</taxon>
        <taxon>Fabaceae</taxon>
        <taxon>Papilionoideae</taxon>
        <taxon>50 kb inversion clade</taxon>
        <taxon>NPAAA clade</taxon>
        <taxon>indigoferoid/millettioid clade</taxon>
        <taxon>Phaseoleae</taxon>
        <taxon>Flemingia</taxon>
    </lineage>
</organism>
<dbReference type="SMART" id="SM00774">
    <property type="entry name" value="WRKY"/>
    <property type="match status" value="1"/>
</dbReference>
<feature type="compositionally biased region" description="Basic and acidic residues" evidence="7">
    <location>
        <begin position="200"/>
        <end position="216"/>
    </location>
</feature>
<dbReference type="InterPro" id="IPR044810">
    <property type="entry name" value="WRKY_plant"/>
</dbReference>
<gene>
    <name evidence="9" type="ORF">Fmac_027074</name>
</gene>
<dbReference type="Proteomes" id="UP001603857">
    <property type="component" value="Unassembled WGS sequence"/>
</dbReference>
<reference evidence="9 10" key="1">
    <citation type="submission" date="2024-08" db="EMBL/GenBank/DDBJ databases">
        <title>Insights into the chromosomal genome structure of Flemingia macrophylla.</title>
        <authorList>
            <person name="Ding Y."/>
            <person name="Zhao Y."/>
            <person name="Bi W."/>
            <person name="Wu M."/>
            <person name="Zhao G."/>
            <person name="Gong Y."/>
            <person name="Li W."/>
            <person name="Zhang P."/>
        </authorList>
    </citation>
    <scope>NUCLEOTIDE SEQUENCE [LARGE SCALE GENOMIC DNA]</scope>
    <source>
        <strain evidence="9">DYQJB</strain>
        <tissue evidence="9">Leaf</tissue>
    </source>
</reference>
<keyword evidence="6" id="KW-0175">Coiled coil</keyword>
<dbReference type="PROSITE" id="PS50811">
    <property type="entry name" value="WRKY"/>
    <property type="match status" value="1"/>
</dbReference>
<dbReference type="InterPro" id="IPR036576">
    <property type="entry name" value="WRKY_dom_sf"/>
</dbReference>
<dbReference type="AlphaFoldDB" id="A0ABD1LGP4"/>
<evidence type="ECO:0000259" key="8">
    <source>
        <dbReference type="PROSITE" id="PS50811"/>
    </source>
</evidence>
<keyword evidence="5" id="KW-0539">Nucleus</keyword>
<evidence type="ECO:0000313" key="10">
    <source>
        <dbReference type="Proteomes" id="UP001603857"/>
    </source>
</evidence>
<name>A0ABD1LGP4_9FABA</name>
<comment type="caution">
    <text evidence="9">The sequence shown here is derived from an EMBL/GenBank/DDBJ whole genome shotgun (WGS) entry which is preliminary data.</text>
</comment>
<dbReference type="GO" id="GO:0003677">
    <property type="term" value="F:DNA binding"/>
    <property type="evidence" value="ECO:0007669"/>
    <property type="project" value="UniProtKB-KW"/>
</dbReference>
<dbReference type="PANTHER" id="PTHR31429:SF81">
    <property type="entry name" value="TRANSCRIPTION FACTOR WRKY FAMILY-RELATED"/>
    <property type="match status" value="1"/>
</dbReference>
<dbReference type="GO" id="GO:0005634">
    <property type="term" value="C:nucleus"/>
    <property type="evidence" value="ECO:0007669"/>
    <property type="project" value="UniProtKB-SubCell"/>
</dbReference>
<accession>A0ABD1LGP4</accession>
<evidence type="ECO:0000256" key="5">
    <source>
        <dbReference type="ARBA" id="ARBA00023242"/>
    </source>
</evidence>
<sequence>MEASYKDDSNYNVAAVTCFTPMMSFNGKRLVVDEMDFLAEKKESAVDDHEVVHQMELHVDVGKLLNTGLDLLTKSSARNIMSTMEEGPSEENKLAMLAELNHVSAENQRLRNMVDQVNDKYNALYNHLMKLKEKEHNNEINGAIEEKVEKDDMITRPFLDIGVAKKEETWQQYSKGKQQESKSMIDLMECKTRKICNGRDGAKSTRDKHESPDDKAIPGFSNDVMKLSSFVDAEQTSETMSMIKKARVSVRATTDSPMISDGCQWRKYGQKMAKGNPCPRAYYRCSMGTACPVRKQVQRCAEDQSVLITTYEGQHNHILPPTAKTMACTTSAAASMLLSGSMPSSDALIHSNILQSATLPFSQNQATLSTAAPFPTITLDLTENATNNTSQLSQGPPHEFMPAPNILNLTKISGLQYGSQGTNPTSFIDTVNAATAALTADPKFSAALMAAVTSIIGSSHPNNINGGSGDPTLK</sequence>
<feature type="region of interest" description="Disordered" evidence="7">
    <location>
        <begin position="198"/>
        <end position="217"/>
    </location>
</feature>
<comment type="subcellular location">
    <subcellularLocation>
        <location evidence="1">Nucleus</location>
    </subcellularLocation>
</comment>
<feature type="domain" description="WRKY" evidence="8">
    <location>
        <begin position="254"/>
        <end position="320"/>
    </location>
</feature>
<keyword evidence="10" id="KW-1185">Reference proteome</keyword>
<dbReference type="Pfam" id="PF03106">
    <property type="entry name" value="WRKY"/>
    <property type="match status" value="1"/>
</dbReference>
<evidence type="ECO:0000256" key="6">
    <source>
        <dbReference type="SAM" id="Coils"/>
    </source>
</evidence>
<evidence type="ECO:0000313" key="9">
    <source>
        <dbReference type="EMBL" id="KAL2322695.1"/>
    </source>
</evidence>
<evidence type="ECO:0000256" key="4">
    <source>
        <dbReference type="ARBA" id="ARBA00023163"/>
    </source>
</evidence>
<dbReference type="SUPFAM" id="SSF118290">
    <property type="entry name" value="WRKY DNA-binding domain"/>
    <property type="match status" value="1"/>
</dbReference>
<keyword evidence="3" id="KW-0238">DNA-binding</keyword>
<dbReference type="FunFam" id="2.20.25.80:FF:000002">
    <property type="entry name" value="probable WRKY transcription factor 31"/>
    <property type="match status" value="1"/>
</dbReference>
<dbReference type="Gene3D" id="2.20.25.80">
    <property type="entry name" value="WRKY domain"/>
    <property type="match status" value="1"/>
</dbReference>
<proteinExistence type="predicted"/>
<evidence type="ECO:0000256" key="3">
    <source>
        <dbReference type="ARBA" id="ARBA00023125"/>
    </source>
</evidence>
<dbReference type="InterPro" id="IPR003657">
    <property type="entry name" value="WRKY_dom"/>
</dbReference>
<evidence type="ECO:0000256" key="7">
    <source>
        <dbReference type="SAM" id="MobiDB-lite"/>
    </source>
</evidence>
<keyword evidence="4" id="KW-0804">Transcription</keyword>
<keyword evidence="2" id="KW-0805">Transcription regulation</keyword>
<evidence type="ECO:0000256" key="1">
    <source>
        <dbReference type="ARBA" id="ARBA00004123"/>
    </source>
</evidence>
<dbReference type="PANTHER" id="PTHR31429">
    <property type="entry name" value="WRKY TRANSCRIPTION FACTOR 36-RELATED"/>
    <property type="match status" value="1"/>
</dbReference>
<evidence type="ECO:0000256" key="2">
    <source>
        <dbReference type="ARBA" id="ARBA00023015"/>
    </source>
</evidence>
<feature type="coiled-coil region" evidence="6">
    <location>
        <begin position="100"/>
        <end position="134"/>
    </location>
</feature>